<dbReference type="Gramene" id="OPUNC02G21950.1">
    <property type="protein sequence ID" value="OPUNC02G21950.1"/>
    <property type="gene ID" value="OPUNC02G21950"/>
</dbReference>
<protein>
    <recommendedName>
        <fullName evidence="2">DUF3615 domain-containing protein</fullName>
    </recommendedName>
</protein>
<dbReference type="OMA" id="YNANNPG"/>
<evidence type="ECO:0000313" key="3">
    <source>
        <dbReference type="EnsemblPlants" id="OPUNC02G21950.1"/>
    </source>
</evidence>
<accession>A0A0E0K2E5</accession>
<feature type="region of interest" description="Disordered" evidence="1">
    <location>
        <begin position="126"/>
        <end position="159"/>
    </location>
</feature>
<reference evidence="3" key="1">
    <citation type="submission" date="2015-04" db="UniProtKB">
        <authorList>
            <consortium name="EnsemblPlants"/>
        </authorList>
    </citation>
    <scope>IDENTIFICATION</scope>
</reference>
<proteinExistence type="predicted"/>
<dbReference type="HOGENOM" id="CLU_091507_0_0_1"/>
<feature type="compositionally biased region" description="Basic residues" evidence="1">
    <location>
        <begin position="141"/>
        <end position="152"/>
    </location>
</feature>
<dbReference type="AlphaFoldDB" id="A0A0E0K2E5"/>
<dbReference type="Proteomes" id="UP000026962">
    <property type="component" value="Chromosome 2"/>
</dbReference>
<evidence type="ECO:0000313" key="4">
    <source>
        <dbReference type="Proteomes" id="UP000026962"/>
    </source>
</evidence>
<organism evidence="3">
    <name type="scientific">Oryza punctata</name>
    <name type="common">Red rice</name>
    <dbReference type="NCBI Taxonomy" id="4537"/>
    <lineage>
        <taxon>Eukaryota</taxon>
        <taxon>Viridiplantae</taxon>
        <taxon>Streptophyta</taxon>
        <taxon>Embryophyta</taxon>
        <taxon>Tracheophyta</taxon>
        <taxon>Spermatophyta</taxon>
        <taxon>Magnoliopsida</taxon>
        <taxon>Liliopsida</taxon>
        <taxon>Poales</taxon>
        <taxon>Poaceae</taxon>
        <taxon>BOP clade</taxon>
        <taxon>Oryzoideae</taxon>
        <taxon>Oryzeae</taxon>
        <taxon>Oryzinae</taxon>
        <taxon>Oryza</taxon>
    </lineage>
</organism>
<sequence>MGSQQSREENTHPPPTTRLPFLFNLSRGELVRRQRLIDEAVERLRGCGYDICRCRGGGVPSPERWQTELSLIVDHVNRALHHYNANNPGAEFDPIKALGYASVSFRRALWVHVSFLARRRRSPVKPAEAAAAADDDSDVKRSRKRRSRKRNRAPPESPDKQFFAELRYDDYDSATVVTCTIIDKSKPHGFKAKCEFCPASFGILHPGDGKFVCGKRNQRDEFFLLRNRLLNLTPYTWPKKEAENDQPCPGLGRSNLGWGQYALDVFSPRFLFSFVSKLLPRSHVE</sequence>
<dbReference type="PANTHER" id="PTHR34710:SF17">
    <property type="entry name" value="FLZ-TYPE DOMAIN-CONTAINING PROTEIN"/>
    <property type="match status" value="1"/>
</dbReference>
<dbReference type="InterPro" id="IPR022059">
    <property type="entry name" value="DUF3615"/>
</dbReference>
<evidence type="ECO:0000256" key="1">
    <source>
        <dbReference type="SAM" id="MobiDB-lite"/>
    </source>
</evidence>
<dbReference type="STRING" id="4537.A0A0E0K2E5"/>
<reference evidence="3" key="2">
    <citation type="submission" date="2018-05" db="EMBL/GenBank/DDBJ databases">
        <title>OpunRS2 (Oryza punctata Reference Sequence Version 2).</title>
        <authorList>
            <person name="Zhang J."/>
            <person name="Kudrna D."/>
            <person name="Lee S."/>
            <person name="Talag J."/>
            <person name="Welchert J."/>
            <person name="Wing R.A."/>
        </authorList>
    </citation>
    <scope>NUCLEOTIDE SEQUENCE [LARGE SCALE GENOMIC DNA]</scope>
</reference>
<evidence type="ECO:0000259" key="2">
    <source>
        <dbReference type="Pfam" id="PF12274"/>
    </source>
</evidence>
<dbReference type="EnsemblPlants" id="OPUNC02G21950.1">
    <property type="protein sequence ID" value="OPUNC02G21950.1"/>
    <property type="gene ID" value="OPUNC02G21950"/>
</dbReference>
<dbReference type="eggNOG" id="ENOG502R5DM">
    <property type="taxonomic scope" value="Eukaryota"/>
</dbReference>
<name>A0A0E0K2E5_ORYPU</name>
<keyword evidence="4" id="KW-1185">Reference proteome</keyword>
<dbReference type="PANTHER" id="PTHR34710">
    <property type="entry name" value="OS03G0834100 PROTEIN"/>
    <property type="match status" value="1"/>
</dbReference>
<dbReference type="Pfam" id="PF12274">
    <property type="entry name" value="DUF3615"/>
    <property type="match status" value="1"/>
</dbReference>
<feature type="domain" description="DUF3615" evidence="2">
    <location>
        <begin position="154"/>
        <end position="206"/>
    </location>
</feature>